<evidence type="ECO:0000256" key="2">
    <source>
        <dbReference type="ARBA" id="ARBA00022475"/>
    </source>
</evidence>
<evidence type="ECO:0000313" key="8">
    <source>
        <dbReference type="EMBL" id="MDQ0543874.1"/>
    </source>
</evidence>
<feature type="transmembrane region" description="Helical" evidence="7">
    <location>
        <begin position="221"/>
        <end position="241"/>
    </location>
</feature>
<keyword evidence="2" id="KW-1003">Cell membrane</keyword>
<keyword evidence="4 7" id="KW-1133">Transmembrane helix</keyword>
<dbReference type="EMBL" id="JBELQD010000006">
    <property type="protein sequence ID" value="MER2288296.1"/>
    <property type="molecule type" value="Genomic_DNA"/>
</dbReference>
<evidence type="ECO:0000256" key="4">
    <source>
        <dbReference type="ARBA" id="ARBA00022989"/>
    </source>
</evidence>
<evidence type="ECO:0000313" key="11">
    <source>
        <dbReference type="Proteomes" id="UP001432995"/>
    </source>
</evidence>
<evidence type="ECO:0000256" key="7">
    <source>
        <dbReference type="SAM" id="Phobius"/>
    </source>
</evidence>
<reference evidence="9" key="2">
    <citation type="submission" date="2024-06" db="EMBL/GenBank/DDBJ databases">
        <authorList>
            <person name="Campbell A.G."/>
        </authorList>
    </citation>
    <scope>NUCLEOTIDE SEQUENCE</scope>
    <source>
        <strain evidence="9">EM17</strain>
    </source>
</reference>
<feature type="transmembrane region" description="Helical" evidence="7">
    <location>
        <begin position="74"/>
        <end position="96"/>
    </location>
</feature>
<proteinExistence type="predicted"/>
<accession>A0AAJ1TS82</accession>
<dbReference type="GeneID" id="90832449"/>
<dbReference type="NCBIfam" id="TIGR00765">
    <property type="entry name" value="yihY_not_rbn"/>
    <property type="match status" value="1"/>
</dbReference>
<dbReference type="AlphaFoldDB" id="A0AAJ1TS82"/>
<dbReference type="RefSeq" id="WP_091862160.1">
    <property type="nucleotide sequence ID" value="NZ_FOQW01000008.1"/>
</dbReference>
<sequence>MTPDETDGEDWRSVSTRTPDDAAIQAAHARAREPGHGRMADRPTQIPVPGWRDILYRVFWAVPRDRVLSTAGGVAFFTLLSTFPGLATIVSLYSLFSDPSVLSQHLSLLTGVLPNGVLELLADQLLRITKQSTGTLSAASVVSLVIAFWSANSGVGALFDALNVIYREREKRTLVHLYATTFLFTLSGILIVVAATGMLVGLPLLLNQIGLGARTDTFLRILRWPALLILVSLGLSLVYRYGPSRREAKWRWVSWGSFVAALGWVCASALFSWYVASFDSYNRIYGSLGAGVGLMTWIWLSVVIVLLGAELNAEMERQTARDSTTGHPKPLGSRQAFAADTVGPS</sequence>
<keyword evidence="3 7" id="KW-0812">Transmembrane</keyword>
<feature type="region of interest" description="Disordered" evidence="6">
    <location>
        <begin position="318"/>
        <end position="345"/>
    </location>
</feature>
<name>A0AAJ1TS82_9HYPH</name>
<keyword evidence="5 7" id="KW-0472">Membrane</keyword>
<organism evidence="8 10">
    <name type="scientific">Methylobacterium brachiatum</name>
    <dbReference type="NCBI Taxonomy" id="269660"/>
    <lineage>
        <taxon>Bacteria</taxon>
        <taxon>Pseudomonadati</taxon>
        <taxon>Pseudomonadota</taxon>
        <taxon>Alphaproteobacteria</taxon>
        <taxon>Hyphomicrobiales</taxon>
        <taxon>Methylobacteriaceae</taxon>
        <taxon>Methylobacterium</taxon>
    </lineage>
</organism>
<evidence type="ECO:0000256" key="3">
    <source>
        <dbReference type="ARBA" id="ARBA00022692"/>
    </source>
</evidence>
<comment type="subcellular location">
    <subcellularLocation>
        <location evidence="1">Cell membrane</location>
        <topology evidence="1">Multi-pass membrane protein</topology>
    </subcellularLocation>
</comment>
<dbReference type="InterPro" id="IPR017039">
    <property type="entry name" value="Virul_fac_BrkB"/>
</dbReference>
<dbReference type="PIRSF" id="PIRSF035875">
    <property type="entry name" value="RNase_BN"/>
    <property type="match status" value="1"/>
</dbReference>
<dbReference type="Pfam" id="PF03631">
    <property type="entry name" value="Virul_fac_BrkB"/>
    <property type="match status" value="1"/>
</dbReference>
<dbReference type="EMBL" id="JAUSWL010000004">
    <property type="protein sequence ID" value="MDQ0543874.1"/>
    <property type="molecule type" value="Genomic_DNA"/>
</dbReference>
<keyword evidence="11" id="KW-1185">Reference proteome</keyword>
<dbReference type="PANTHER" id="PTHR30213">
    <property type="entry name" value="INNER MEMBRANE PROTEIN YHJD"/>
    <property type="match status" value="1"/>
</dbReference>
<evidence type="ECO:0000256" key="5">
    <source>
        <dbReference type="ARBA" id="ARBA00023136"/>
    </source>
</evidence>
<evidence type="ECO:0000313" key="9">
    <source>
        <dbReference type="EMBL" id="MER2288296.1"/>
    </source>
</evidence>
<evidence type="ECO:0000313" key="10">
    <source>
        <dbReference type="Proteomes" id="UP001223420"/>
    </source>
</evidence>
<dbReference type="Proteomes" id="UP001432995">
    <property type="component" value="Unassembled WGS sequence"/>
</dbReference>
<feature type="transmembrane region" description="Helical" evidence="7">
    <location>
        <begin position="288"/>
        <end position="309"/>
    </location>
</feature>
<dbReference type="Proteomes" id="UP001223420">
    <property type="component" value="Unassembled WGS sequence"/>
</dbReference>
<dbReference type="GO" id="GO:0005886">
    <property type="term" value="C:plasma membrane"/>
    <property type="evidence" value="ECO:0007669"/>
    <property type="project" value="UniProtKB-SubCell"/>
</dbReference>
<feature type="transmembrane region" description="Helical" evidence="7">
    <location>
        <begin position="177"/>
        <end position="201"/>
    </location>
</feature>
<protein>
    <submittedName>
        <fullName evidence="8">Membrane protein</fullName>
    </submittedName>
    <submittedName>
        <fullName evidence="9">YihY/virulence factor BrkB family protein</fullName>
    </submittedName>
</protein>
<gene>
    <name evidence="9" type="ORF">ABS770_08520</name>
    <name evidence="8" type="ORF">QO001_002803</name>
</gene>
<evidence type="ECO:0000256" key="6">
    <source>
        <dbReference type="SAM" id="MobiDB-lite"/>
    </source>
</evidence>
<comment type="caution">
    <text evidence="8">The sequence shown here is derived from an EMBL/GenBank/DDBJ whole genome shotgun (WGS) entry which is preliminary data.</text>
</comment>
<feature type="transmembrane region" description="Helical" evidence="7">
    <location>
        <begin position="141"/>
        <end position="165"/>
    </location>
</feature>
<reference evidence="8" key="1">
    <citation type="submission" date="2023-07" db="EMBL/GenBank/DDBJ databases">
        <title>Genomic Encyclopedia of Type Strains, Phase IV (KMG-IV): sequencing the most valuable type-strain genomes for metagenomic binning, comparative biology and taxonomic classification.</title>
        <authorList>
            <person name="Goeker M."/>
        </authorList>
    </citation>
    <scope>NUCLEOTIDE SEQUENCE</scope>
    <source>
        <strain evidence="8">DSM 19569</strain>
    </source>
</reference>
<dbReference type="PANTHER" id="PTHR30213:SF0">
    <property type="entry name" value="UPF0761 MEMBRANE PROTEIN YIHY"/>
    <property type="match status" value="1"/>
</dbReference>
<evidence type="ECO:0000256" key="1">
    <source>
        <dbReference type="ARBA" id="ARBA00004651"/>
    </source>
</evidence>
<feature type="transmembrane region" description="Helical" evidence="7">
    <location>
        <begin position="253"/>
        <end position="276"/>
    </location>
</feature>